<dbReference type="AlphaFoldDB" id="F5RBH1"/>
<dbReference type="Proteomes" id="UP000005019">
    <property type="component" value="Unassembled WGS sequence"/>
</dbReference>
<proteinExistence type="predicted"/>
<dbReference type="EMBL" id="AFHG01000043">
    <property type="protein sequence ID" value="EGK72142.1"/>
    <property type="molecule type" value="Genomic_DNA"/>
</dbReference>
<comment type="caution">
    <text evidence="1">The sequence shown here is derived from an EMBL/GenBank/DDBJ whole genome shotgun (WGS) entry which is preliminary data.</text>
</comment>
<reference evidence="1 2" key="1">
    <citation type="journal article" date="2011" name="J. Bacteriol.">
        <title>Genome sequence of Methyloversatilis universalis FAM5T, a methylotrophic representative of the order Rhodocyclales.</title>
        <authorList>
            <person name="Kittichotirat W."/>
            <person name="Good N.M."/>
            <person name="Hall R."/>
            <person name="Bringel F."/>
            <person name="Lajus A."/>
            <person name="Medigue C."/>
            <person name="Smalley N.E."/>
            <person name="Beck D."/>
            <person name="Bumgarner R."/>
            <person name="Vuilleumier S."/>
            <person name="Kalyuzhnaya M.G."/>
        </authorList>
    </citation>
    <scope>NUCLEOTIDE SEQUENCE [LARGE SCALE GENOMIC DNA]</scope>
    <source>
        <strain evidence="2">ATCC BAA-1314 / JCM 13912 / FAM5</strain>
    </source>
</reference>
<evidence type="ECO:0000313" key="1">
    <source>
        <dbReference type="EMBL" id="EGK72142.1"/>
    </source>
</evidence>
<keyword evidence="2" id="KW-1185">Reference proteome</keyword>
<evidence type="ECO:0000313" key="2">
    <source>
        <dbReference type="Proteomes" id="UP000005019"/>
    </source>
</evidence>
<organism evidence="1 2">
    <name type="scientific">Methyloversatilis universalis (strain ATCC BAA-1314 / DSM 25237 / JCM 13912 / CCUG 52030 / FAM5)</name>
    <dbReference type="NCBI Taxonomy" id="1000565"/>
    <lineage>
        <taxon>Bacteria</taxon>
        <taxon>Pseudomonadati</taxon>
        <taxon>Pseudomonadota</taxon>
        <taxon>Betaproteobacteria</taxon>
        <taxon>Nitrosomonadales</taxon>
        <taxon>Sterolibacteriaceae</taxon>
        <taxon>Methyloversatilis</taxon>
    </lineage>
</organism>
<dbReference type="InterPro" id="IPR056955">
    <property type="entry name" value="ORC-CDC6-like"/>
</dbReference>
<sequence length="671" mass="75578">MHQFEESNPFAPIRAADYTDAQINNLWVELGTAKIASILEPRSAVSKYILGSKGSGKTHLLRYHSYQVARLRTPKKPGMAIVENCGCLAVFLRTTNMDAGRFDLPGGHVAAWQQLFSIHLELRLADLVIDALRDISSTEPNATFNDKQLLGHLGKTISDESFTRLKTISHLQEWVSKWLRTIDDSINAAAFTGKIDLRLPFSIGGLCLPLGASLRLWSPAFSDFNLIYILDEIENLSEQQQEVINTLVRYAEARAAFRITGRLYARKTLATIAGGEENREGSEFKVTRLDDILRATKKYSEFAQLFLAKRMGIPSPRQHKKNIIGRFDPRSIFEELDFDGYINRFLTPANDARFVRAFRDAMSKNRDPAVQSGEVASEIIEILTADVPPLLQRLNVLLFCKKFKSANKANVVAGKIREECFSYIQRRGVSRSSYATAVGHWKWDLFAQLCRESKRRDAVVPYAGFETFVTMSAHNPRNLLVLWGKVYEVASFKEFDMTAGAKLPVDIQTEAASEAARFAFEGDSNYGHRSDQARDATSRLAEVLRTARYALNIPEVSPLAVSFHTDELSQAGRQTLESALNYSLLIEISEGRPDRNNQRILKKIQLNPMLSARWGLPIGRRGDLSLGAEMVHAIFDPTAKDEFEVLLRQASAKWNFPFSPHPKNLRQESLF</sequence>
<dbReference type="OrthoDB" id="271711at2"/>
<dbReference type="eggNOG" id="ENOG502ZARF">
    <property type="taxonomic scope" value="Bacteria"/>
</dbReference>
<gene>
    <name evidence="1" type="ORF">METUNv1_01614</name>
</gene>
<dbReference type="Pfam" id="PF24389">
    <property type="entry name" value="ORC-CDC6-like"/>
    <property type="match status" value="1"/>
</dbReference>
<dbReference type="RefSeq" id="WP_008060579.1">
    <property type="nucleotide sequence ID" value="NZ_AFHG01000043.1"/>
</dbReference>
<accession>F5RBH1</accession>
<name>F5RBH1_METUF</name>
<protein>
    <submittedName>
        <fullName evidence="1">Uncharacterized protein</fullName>
    </submittedName>
</protein>